<dbReference type="GO" id="GO:0005125">
    <property type="term" value="F:cytokine activity"/>
    <property type="evidence" value="ECO:0007669"/>
    <property type="project" value="TreeGrafter"/>
</dbReference>
<sequence>MAFVSYRTISSKFVITIIYLLMAITTIQALPGRRRPHNNVNMTFMDICSKMDTVTAQVRCFARRGAVLAVNTCQDAFFQEKWNCPESSLVPMLKDTTNMPQAAFMKALTSAMVAYEIAQGCYYGYTKLNCYCPVVAGKSEKGVNNAFECAQVMGSGVSGAKLYLDTDHIAELLQPFNKIYPSGGAIHSTQEQVRFHNNRKGREVFKRMARVKCTCHGLSGACNLKTCVRTPARPAAIARELRRMYDNARFMQPQQARNLRHVRPAPTQLLYTAHPPSMCQPLPDLGFPGIQNRQCTMPFSNPVAFTLLPKPGACSALCCGRNILSKDVSVVYKSVCDFKWDTGRKCVKSRMTSAFYYCV</sequence>
<organism evidence="9">
    <name type="scientific">Sycon ciliatum</name>
    <dbReference type="NCBI Taxonomy" id="27933"/>
    <lineage>
        <taxon>Eukaryota</taxon>
        <taxon>Metazoa</taxon>
        <taxon>Porifera</taxon>
        <taxon>Calcarea</taxon>
        <taxon>Calcaronea</taxon>
        <taxon>Leucosolenida</taxon>
        <taxon>Sycettidae</taxon>
        <taxon>Sycon</taxon>
    </lineage>
</organism>
<dbReference type="GO" id="GO:0005615">
    <property type="term" value="C:extracellular space"/>
    <property type="evidence" value="ECO:0007669"/>
    <property type="project" value="TreeGrafter"/>
</dbReference>
<protein>
    <recommendedName>
        <fullName evidence="8">Protein Wnt</fullName>
    </recommendedName>
</protein>
<dbReference type="Pfam" id="PF00110">
    <property type="entry name" value="wnt"/>
    <property type="match status" value="1"/>
</dbReference>
<dbReference type="GO" id="GO:0060070">
    <property type="term" value="P:canonical Wnt signaling pathway"/>
    <property type="evidence" value="ECO:0007669"/>
    <property type="project" value="TreeGrafter"/>
</dbReference>
<dbReference type="EMBL" id="HG973350">
    <property type="protein sequence ID" value="CDO67889.1"/>
    <property type="molecule type" value="mRNA"/>
</dbReference>
<keyword evidence="5" id="KW-0272">Extracellular matrix</keyword>
<comment type="subcellular location">
    <subcellularLocation>
        <location evidence="1 8">Secreted</location>
        <location evidence="1 8">Extracellular space</location>
        <location evidence="1 8">Extracellular matrix</location>
    </subcellularLocation>
</comment>
<evidence type="ECO:0000256" key="8">
    <source>
        <dbReference type="RuleBase" id="RU003500"/>
    </source>
</evidence>
<dbReference type="GO" id="GO:0005109">
    <property type="term" value="F:frizzled binding"/>
    <property type="evidence" value="ECO:0007669"/>
    <property type="project" value="TreeGrafter"/>
</dbReference>
<evidence type="ECO:0000313" key="9">
    <source>
        <dbReference type="EMBL" id="CDO67889.1"/>
    </source>
</evidence>
<keyword evidence="3 8" id="KW-0217">Developmental protein</keyword>
<evidence type="ECO:0000256" key="4">
    <source>
        <dbReference type="ARBA" id="ARBA00022525"/>
    </source>
</evidence>
<evidence type="ECO:0000256" key="7">
    <source>
        <dbReference type="ARBA" id="ARBA00023157"/>
    </source>
</evidence>
<evidence type="ECO:0000256" key="1">
    <source>
        <dbReference type="ARBA" id="ARBA00004498"/>
    </source>
</evidence>
<dbReference type="PRINTS" id="PR01349">
    <property type="entry name" value="WNTPROTEIN"/>
</dbReference>
<keyword evidence="6 8" id="KW-0879">Wnt signaling pathway</keyword>
<reference evidence="9" key="1">
    <citation type="journal article" date="2014" name="Nat. Commun.">
        <title>Developmental gene expression provides clues to relationships between sponge and eumetazoan body plans.</title>
        <authorList>
            <person name="Leininger S."/>
            <person name="Adamski M."/>
            <person name="Bergum B."/>
            <person name="Guder C."/>
            <person name="Liu J."/>
            <person name="Laplante M."/>
            <person name="Brate J."/>
            <person name="Hoffmann F."/>
            <person name="Fortunato S."/>
            <person name="Jordal S."/>
            <person name="Rapp H.T."/>
            <person name="Adamska M."/>
        </authorList>
    </citation>
    <scope>NUCLEOTIDE SEQUENCE</scope>
</reference>
<evidence type="ECO:0000256" key="3">
    <source>
        <dbReference type="ARBA" id="ARBA00022473"/>
    </source>
</evidence>
<evidence type="ECO:0000256" key="2">
    <source>
        <dbReference type="ARBA" id="ARBA00005683"/>
    </source>
</evidence>
<accession>A0A077SQU2</accession>
<dbReference type="AlphaFoldDB" id="A0A077SQU2"/>
<keyword evidence="4" id="KW-0964">Secreted</keyword>
<dbReference type="SMART" id="SM00097">
    <property type="entry name" value="WNT1"/>
    <property type="match status" value="1"/>
</dbReference>
<proteinExistence type="evidence at transcript level"/>
<comment type="function">
    <text evidence="8">Ligand for members of the frizzled family of seven transmembrane receptors.</text>
</comment>
<keyword evidence="7" id="KW-1015">Disulfide bond</keyword>
<evidence type="ECO:0000256" key="6">
    <source>
        <dbReference type="ARBA" id="ARBA00022687"/>
    </source>
</evidence>
<gene>
    <name evidence="9" type="primary">WntB</name>
</gene>
<name>A0A077SQU2_9METZ</name>
<dbReference type="GO" id="GO:0045165">
    <property type="term" value="P:cell fate commitment"/>
    <property type="evidence" value="ECO:0007669"/>
    <property type="project" value="TreeGrafter"/>
</dbReference>
<evidence type="ECO:0000256" key="5">
    <source>
        <dbReference type="ARBA" id="ARBA00022530"/>
    </source>
</evidence>
<dbReference type="InterPro" id="IPR005817">
    <property type="entry name" value="Wnt"/>
</dbReference>
<comment type="similarity">
    <text evidence="2 8">Belongs to the Wnt family.</text>
</comment>
<dbReference type="PANTHER" id="PTHR12027">
    <property type="entry name" value="WNT RELATED"/>
    <property type="match status" value="1"/>
</dbReference>